<dbReference type="EC" id="3.1.3.48" evidence="2"/>
<gene>
    <name evidence="7" type="ORF">DFR37_103186</name>
</gene>
<feature type="domain" description="Phosphotyrosine protein phosphatase I" evidence="6">
    <location>
        <begin position="71"/>
        <end position="220"/>
    </location>
</feature>
<dbReference type="FunFam" id="3.40.50.2300:FF:000113">
    <property type="entry name" value="Low molecular weight protein-tyrosine-phosphatase"/>
    <property type="match status" value="1"/>
</dbReference>
<dbReference type="InterPro" id="IPR017867">
    <property type="entry name" value="Tyr_phospatase_low_mol_wt"/>
</dbReference>
<evidence type="ECO:0000313" key="8">
    <source>
        <dbReference type="Proteomes" id="UP000253628"/>
    </source>
</evidence>
<dbReference type="InterPro" id="IPR036196">
    <property type="entry name" value="Ptyr_pPase_sf"/>
</dbReference>
<dbReference type="SMART" id="SM00226">
    <property type="entry name" value="LMWPc"/>
    <property type="match status" value="1"/>
</dbReference>
<dbReference type="Pfam" id="PF01451">
    <property type="entry name" value="LMWPc"/>
    <property type="match status" value="1"/>
</dbReference>
<evidence type="ECO:0000259" key="6">
    <source>
        <dbReference type="SMART" id="SM00226"/>
    </source>
</evidence>
<evidence type="ECO:0000256" key="5">
    <source>
        <dbReference type="PIRSR" id="PIRSR617867-1"/>
    </source>
</evidence>
<reference evidence="7 8" key="1">
    <citation type="submission" date="2018-06" db="EMBL/GenBank/DDBJ databases">
        <title>Genomic Encyclopedia of Type Strains, Phase IV (KMG-IV): sequencing the most valuable type-strain genomes for metagenomic binning, comparative biology and taxonomic classification.</title>
        <authorList>
            <person name="Goeker M."/>
        </authorList>
    </citation>
    <scope>NUCLEOTIDE SEQUENCE [LARGE SCALE GENOMIC DNA]</scope>
    <source>
        <strain evidence="7 8">DSM 25520</strain>
    </source>
</reference>
<dbReference type="Gene3D" id="3.40.50.2300">
    <property type="match status" value="1"/>
</dbReference>
<dbReference type="GO" id="GO:0004725">
    <property type="term" value="F:protein tyrosine phosphatase activity"/>
    <property type="evidence" value="ECO:0007669"/>
    <property type="project" value="UniProtKB-EC"/>
</dbReference>
<keyword evidence="3" id="KW-0378">Hydrolase</keyword>
<feature type="active site" description="Nucleophile" evidence="5">
    <location>
        <position position="77"/>
    </location>
</feature>
<evidence type="ECO:0000256" key="4">
    <source>
        <dbReference type="ARBA" id="ARBA00022912"/>
    </source>
</evidence>
<dbReference type="EMBL" id="QNRQ01000003">
    <property type="protein sequence ID" value="RBP40845.1"/>
    <property type="molecule type" value="Genomic_DNA"/>
</dbReference>
<evidence type="ECO:0000256" key="1">
    <source>
        <dbReference type="ARBA" id="ARBA00011063"/>
    </source>
</evidence>
<dbReference type="CDD" id="cd16343">
    <property type="entry name" value="LMWPTP"/>
    <property type="match status" value="1"/>
</dbReference>
<proteinExistence type="inferred from homology"/>
<protein>
    <recommendedName>
        <fullName evidence="2">protein-tyrosine-phosphatase</fullName>
        <ecNumber evidence="2">3.1.3.48</ecNumber>
    </recommendedName>
</protein>
<evidence type="ECO:0000313" key="7">
    <source>
        <dbReference type="EMBL" id="RBP40845.1"/>
    </source>
</evidence>
<keyword evidence="8" id="KW-1185">Reference proteome</keyword>
<dbReference type="PANTHER" id="PTHR11717:SF7">
    <property type="entry name" value="LOW MOLECULAR WEIGHT PHOSPHOTYROSINE PROTEIN PHOSPHATASE"/>
    <property type="match status" value="1"/>
</dbReference>
<dbReference type="InterPro" id="IPR050438">
    <property type="entry name" value="LMW_PTPase"/>
</dbReference>
<organism evidence="7 8">
    <name type="scientific">Eoetvoesiella caeni</name>
    <dbReference type="NCBI Taxonomy" id="645616"/>
    <lineage>
        <taxon>Bacteria</taxon>
        <taxon>Pseudomonadati</taxon>
        <taxon>Pseudomonadota</taxon>
        <taxon>Betaproteobacteria</taxon>
        <taxon>Burkholderiales</taxon>
        <taxon>Alcaligenaceae</taxon>
        <taxon>Eoetvoesiella</taxon>
    </lineage>
</organism>
<accession>A0A366HEC0</accession>
<name>A0A366HEC0_9BURK</name>
<evidence type="ECO:0000256" key="2">
    <source>
        <dbReference type="ARBA" id="ARBA00013064"/>
    </source>
</evidence>
<dbReference type="Proteomes" id="UP000253628">
    <property type="component" value="Unassembled WGS sequence"/>
</dbReference>
<sequence length="231" mass="25737">MAKSLLCCMNTGFPTVAGVKNRKPGWTESRGVQTLLFYVLIFVNVPEKAVCIAQNLLPYCGFSRTISIMMTKVLFVCMGNICRSPSAEGVFRHLIDEAGLSGVVEVDSAATHNFHIGEAPDARAQAAARKRGYDISACVARQITADDFREFDFILVMDWENLSALQQQCPKIYQHKLMLLMRFANEFEEATVPEPYYGGPEGFAKVLDYLEDSCQGVLEVVRKRATQYQAA</sequence>
<evidence type="ECO:0000256" key="3">
    <source>
        <dbReference type="ARBA" id="ARBA00022801"/>
    </source>
</evidence>
<keyword evidence="4" id="KW-0904">Protein phosphatase</keyword>
<dbReference type="SUPFAM" id="SSF52788">
    <property type="entry name" value="Phosphotyrosine protein phosphatases I"/>
    <property type="match status" value="1"/>
</dbReference>
<feature type="active site" evidence="5">
    <location>
        <position position="83"/>
    </location>
</feature>
<comment type="similarity">
    <text evidence="1">Belongs to the low molecular weight phosphotyrosine protein phosphatase family.</text>
</comment>
<dbReference type="PANTHER" id="PTHR11717">
    <property type="entry name" value="LOW MOLECULAR WEIGHT PROTEIN TYROSINE PHOSPHATASE"/>
    <property type="match status" value="1"/>
</dbReference>
<dbReference type="AlphaFoldDB" id="A0A366HEC0"/>
<dbReference type="PRINTS" id="PR00719">
    <property type="entry name" value="LMWPTPASE"/>
</dbReference>
<dbReference type="InterPro" id="IPR023485">
    <property type="entry name" value="Ptyr_pPase"/>
</dbReference>
<comment type="caution">
    <text evidence="7">The sequence shown here is derived from an EMBL/GenBank/DDBJ whole genome shotgun (WGS) entry which is preliminary data.</text>
</comment>